<protein>
    <recommendedName>
        <fullName evidence="4">Transmembrane protein</fullName>
    </recommendedName>
</protein>
<feature type="transmembrane region" description="Helical" evidence="1">
    <location>
        <begin position="57"/>
        <end position="88"/>
    </location>
</feature>
<keyword evidence="1" id="KW-0812">Transmembrane</keyword>
<reference evidence="2 3" key="1">
    <citation type="submission" date="2023-12" db="EMBL/GenBank/DDBJ databases">
        <title>A high-quality genome assembly for Dillenia turbinata (Dilleniales).</title>
        <authorList>
            <person name="Chanderbali A."/>
        </authorList>
    </citation>
    <scope>NUCLEOTIDE SEQUENCE [LARGE SCALE GENOMIC DNA]</scope>
    <source>
        <strain evidence="2">LSX21</strain>
        <tissue evidence="2">Leaf</tissue>
    </source>
</reference>
<dbReference type="AlphaFoldDB" id="A0AAN8VWU6"/>
<dbReference type="EMBL" id="JBAMMX010000004">
    <property type="protein sequence ID" value="KAK6942383.1"/>
    <property type="molecule type" value="Genomic_DNA"/>
</dbReference>
<evidence type="ECO:0008006" key="4">
    <source>
        <dbReference type="Google" id="ProtNLM"/>
    </source>
</evidence>
<evidence type="ECO:0000313" key="2">
    <source>
        <dbReference type="EMBL" id="KAK6942383.1"/>
    </source>
</evidence>
<dbReference type="Proteomes" id="UP001370490">
    <property type="component" value="Unassembled WGS sequence"/>
</dbReference>
<gene>
    <name evidence="2" type="ORF">RJ641_027760</name>
</gene>
<evidence type="ECO:0000256" key="1">
    <source>
        <dbReference type="SAM" id="Phobius"/>
    </source>
</evidence>
<keyword evidence="3" id="KW-1185">Reference proteome</keyword>
<name>A0AAN8VWU6_9MAGN</name>
<keyword evidence="1" id="KW-0472">Membrane</keyword>
<comment type="caution">
    <text evidence="2">The sequence shown here is derived from an EMBL/GenBank/DDBJ whole genome shotgun (WGS) entry which is preliminary data.</text>
</comment>
<proteinExistence type="predicted"/>
<organism evidence="2 3">
    <name type="scientific">Dillenia turbinata</name>
    <dbReference type="NCBI Taxonomy" id="194707"/>
    <lineage>
        <taxon>Eukaryota</taxon>
        <taxon>Viridiplantae</taxon>
        <taxon>Streptophyta</taxon>
        <taxon>Embryophyta</taxon>
        <taxon>Tracheophyta</taxon>
        <taxon>Spermatophyta</taxon>
        <taxon>Magnoliopsida</taxon>
        <taxon>eudicotyledons</taxon>
        <taxon>Gunneridae</taxon>
        <taxon>Pentapetalae</taxon>
        <taxon>Dilleniales</taxon>
        <taxon>Dilleniaceae</taxon>
        <taxon>Dillenia</taxon>
    </lineage>
</organism>
<evidence type="ECO:0000313" key="3">
    <source>
        <dbReference type="Proteomes" id="UP001370490"/>
    </source>
</evidence>
<keyword evidence="1" id="KW-1133">Transmembrane helix</keyword>
<sequence>MTRDDEDDVTQISNLQPPIITAPVSLPRPPATAESHLQLRRSSAKPNPKILALILKALVMIFVVSLFFIFVGIAAIFLLHICFAGGALHRRHRRHRHFVISPISDSDQQNPNLGLSMEDLNKLPLFIFSQIEESQTCGECVELHRKHLDELHEAFEMEKI</sequence>
<accession>A0AAN8VWU6</accession>